<evidence type="ECO:0000313" key="2">
    <source>
        <dbReference type="EMBL" id="KAJ7717642.1"/>
    </source>
</evidence>
<keyword evidence="3" id="KW-1185">Reference proteome</keyword>
<feature type="region of interest" description="Disordered" evidence="1">
    <location>
        <begin position="275"/>
        <end position="342"/>
    </location>
</feature>
<dbReference type="EMBL" id="JARJLG010000315">
    <property type="protein sequence ID" value="KAJ7717642.1"/>
    <property type="molecule type" value="Genomic_DNA"/>
</dbReference>
<evidence type="ECO:0000313" key="3">
    <source>
        <dbReference type="Proteomes" id="UP001215280"/>
    </source>
</evidence>
<feature type="compositionally biased region" description="Basic and acidic residues" evidence="1">
    <location>
        <begin position="7"/>
        <end position="17"/>
    </location>
</feature>
<proteinExistence type="predicted"/>
<dbReference type="Proteomes" id="UP001215280">
    <property type="component" value="Unassembled WGS sequence"/>
</dbReference>
<comment type="caution">
    <text evidence="2">The sequence shown here is derived from an EMBL/GenBank/DDBJ whole genome shotgun (WGS) entry which is preliminary data.</text>
</comment>
<organism evidence="2 3">
    <name type="scientific">Mycena maculata</name>
    <dbReference type="NCBI Taxonomy" id="230809"/>
    <lineage>
        <taxon>Eukaryota</taxon>
        <taxon>Fungi</taxon>
        <taxon>Dikarya</taxon>
        <taxon>Basidiomycota</taxon>
        <taxon>Agaricomycotina</taxon>
        <taxon>Agaricomycetes</taxon>
        <taxon>Agaricomycetidae</taxon>
        <taxon>Agaricales</taxon>
        <taxon>Marasmiineae</taxon>
        <taxon>Mycenaceae</taxon>
        <taxon>Mycena</taxon>
    </lineage>
</organism>
<sequence length="354" mass="38579">MAPSKSLAEDLTREPSRLHHIARGCSDSLKSCSLPPSQERDLPPLPNDLDFEDEVSQPNNRRPPFAQGTYSNSSTVSFKIPPPSLIPPLGTPSRHDLVFPAYKSSPALPRPKLRLETGWDSTQLVHPHSAVDASSTSSFRQRSRAASATSQDCLLFPSPEDLAYHHPSSIQDLRNTKAPTSPRSSANCRLLGAVRLQKIPSIVRAAHKKTITTRGISDYNATIILKPFIRSDGNPNQGITVTVQRQRLVSEPMPTFSCPSSISLLSVAASTLSVSSADKPLPTPAESYTKELPTIPPSDDDHHKPTVPIAGTRNAPDSNSESIIPPATIHKERQPVGAKRRKHYRVHRVSVPLS</sequence>
<gene>
    <name evidence="2" type="ORF">DFH07DRAFT_340932</name>
</gene>
<evidence type="ECO:0000256" key="1">
    <source>
        <dbReference type="SAM" id="MobiDB-lite"/>
    </source>
</evidence>
<feature type="region of interest" description="Disordered" evidence="1">
    <location>
        <begin position="1"/>
        <end position="76"/>
    </location>
</feature>
<dbReference type="AlphaFoldDB" id="A0AAD7MHV7"/>
<protein>
    <submittedName>
        <fullName evidence="2">Uncharacterized protein</fullName>
    </submittedName>
</protein>
<name>A0AAD7MHV7_9AGAR</name>
<accession>A0AAD7MHV7</accession>
<reference evidence="2" key="1">
    <citation type="submission" date="2023-03" db="EMBL/GenBank/DDBJ databases">
        <title>Massive genome expansion in bonnet fungi (Mycena s.s.) driven by repeated elements and novel gene families across ecological guilds.</title>
        <authorList>
            <consortium name="Lawrence Berkeley National Laboratory"/>
            <person name="Harder C.B."/>
            <person name="Miyauchi S."/>
            <person name="Viragh M."/>
            <person name="Kuo A."/>
            <person name="Thoen E."/>
            <person name="Andreopoulos B."/>
            <person name="Lu D."/>
            <person name="Skrede I."/>
            <person name="Drula E."/>
            <person name="Henrissat B."/>
            <person name="Morin E."/>
            <person name="Kohler A."/>
            <person name="Barry K."/>
            <person name="LaButti K."/>
            <person name="Morin E."/>
            <person name="Salamov A."/>
            <person name="Lipzen A."/>
            <person name="Mereny Z."/>
            <person name="Hegedus B."/>
            <person name="Baldrian P."/>
            <person name="Stursova M."/>
            <person name="Weitz H."/>
            <person name="Taylor A."/>
            <person name="Grigoriev I.V."/>
            <person name="Nagy L.G."/>
            <person name="Martin F."/>
            <person name="Kauserud H."/>
        </authorList>
    </citation>
    <scope>NUCLEOTIDE SEQUENCE</scope>
    <source>
        <strain evidence="2">CBHHK188m</strain>
    </source>
</reference>